<evidence type="ECO:0000313" key="3">
    <source>
        <dbReference type="Proteomes" id="UP000092730"/>
    </source>
</evidence>
<name>A0AAJ8M8Y9_9TREE</name>
<keyword evidence="3" id="KW-1185">Reference proteome</keyword>
<organism evidence="2 3">
    <name type="scientific">Kwoniella bestiolae CBS 10118</name>
    <dbReference type="NCBI Taxonomy" id="1296100"/>
    <lineage>
        <taxon>Eukaryota</taxon>
        <taxon>Fungi</taxon>
        <taxon>Dikarya</taxon>
        <taxon>Basidiomycota</taxon>
        <taxon>Agaricomycotina</taxon>
        <taxon>Tremellomycetes</taxon>
        <taxon>Tremellales</taxon>
        <taxon>Cryptococcaceae</taxon>
        <taxon>Kwoniella</taxon>
    </lineage>
</organism>
<accession>A0AAJ8M8Y9</accession>
<reference evidence="2" key="1">
    <citation type="submission" date="2013-07" db="EMBL/GenBank/DDBJ databases">
        <authorList>
            <consortium name="The Broad Institute Genome Sequencing Platform"/>
            <person name="Cuomo C."/>
            <person name="Litvintseva A."/>
            <person name="Chen Y."/>
            <person name="Heitman J."/>
            <person name="Sun S."/>
            <person name="Springer D."/>
            <person name="Dromer F."/>
            <person name="Young S.K."/>
            <person name="Zeng Q."/>
            <person name="Gargeya S."/>
            <person name="Fitzgerald M."/>
            <person name="Abouelleil A."/>
            <person name="Alvarado L."/>
            <person name="Berlin A.M."/>
            <person name="Chapman S.B."/>
            <person name="Dewar J."/>
            <person name="Goldberg J."/>
            <person name="Griggs A."/>
            <person name="Gujja S."/>
            <person name="Hansen M."/>
            <person name="Howarth C."/>
            <person name="Imamovic A."/>
            <person name="Larimer J."/>
            <person name="McCowan C."/>
            <person name="Murphy C."/>
            <person name="Pearson M."/>
            <person name="Priest M."/>
            <person name="Roberts A."/>
            <person name="Saif S."/>
            <person name="Shea T."/>
            <person name="Sykes S."/>
            <person name="Wortman J."/>
            <person name="Nusbaum C."/>
            <person name="Birren B."/>
        </authorList>
    </citation>
    <scope>NUCLEOTIDE SEQUENCE</scope>
    <source>
        <strain evidence="2">CBS 10118</strain>
    </source>
</reference>
<protein>
    <submittedName>
        <fullName evidence="2">Uncharacterized protein</fullName>
    </submittedName>
</protein>
<evidence type="ECO:0000313" key="2">
    <source>
        <dbReference type="EMBL" id="WVW82140.1"/>
    </source>
</evidence>
<sequence length="79" mass="8623">MPQKARKSFHGANYKERKSPLRAISLDSSSSSEASRQVEEVGSTLQDLFSPDSPPPSPRTQMNVALGHTGRSDMLPCHV</sequence>
<proteinExistence type="predicted"/>
<dbReference type="Proteomes" id="UP000092730">
    <property type="component" value="Chromosome 2"/>
</dbReference>
<feature type="region of interest" description="Disordered" evidence="1">
    <location>
        <begin position="1"/>
        <end position="79"/>
    </location>
</feature>
<gene>
    <name evidence="2" type="ORF">I302_104145</name>
</gene>
<reference evidence="2" key="2">
    <citation type="submission" date="2024-02" db="EMBL/GenBank/DDBJ databases">
        <title>Comparative genomics of Cryptococcus and Kwoniella reveals pathogenesis evolution and contrasting modes of karyotype evolution via chromosome fusion or intercentromeric recombination.</title>
        <authorList>
            <person name="Coelho M.A."/>
            <person name="David-Palma M."/>
            <person name="Shea T."/>
            <person name="Bowers K."/>
            <person name="McGinley-Smith S."/>
            <person name="Mohammad A.W."/>
            <person name="Gnirke A."/>
            <person name="Yurkov A.M."/>
            <person name="Nowrousian M."/>
            <person name="Sun S."/>
            <person name="Cuomo C.A."/>
            <person name="Heitman J."/>
        </authorList>
    </citation>
    <scope>NUCLEOTIDE SEQUENCE</scope>
    <source>
        <strain evidence="2">CBS 10118</strain>
    </source>
</reference>
<dbReference type="AlphaFoldDB" id="A0AAJ8M8Y9"/>
<evidence type="ECO:0000256" key="1">
    <source>
        <dbReference type="SAM" id="MobiDB-lite"/>
    </source>
</evidence>
<dbReference type="KEGG" id="kbi:90824379"/>
<dbReference type="GeneID" id="90824379"/>
<dbReference type="EMBL" id="CP144542">
    <property type="protein sequence ID" value="WVW82140.1"/>
    <property type="molecule type" value="Genomic_DNA"/>
</dbReference>
<feature type="compositionally biased region" description="Low complexity" evidence="1">
    <location>
        <begin position="21"/>
        <end position="35"/>
    </location>
</feature>
<dbReference type="RefSeq" id="XP_065725882.1">
    <property type="nucleotide sequence ID" value="XM_065869810.1"/>
</dbReference>